<gene>
    <name evidence="1" type="ORF">BSZ18_01230</name>
</gene>
<dbReference type="RefSeq" id="WP_085353428.1">
    <property type="nucleotide sequence ID" value="NZ_NAEX01000188.1"/>
</dbReference>
<sequence>MALKNPDAIAVIVTALRLSHGDEAARAMLVGGMNLAVLIETMFSAPIGRRDAVHNIAGALDDFDISPELGPVWHLRYVYESHGSFRVVDMEIATPTGTLSSKDVWLRLPV</sequence>
<organism evidence="1 2">
    <name type="scientific">Bradyrhizobium canariense</name>
    <dbReference type="NCBI Taxonomy" id="255045"/>
    <lineage>
        <taxon>Bacteria</taxon>
        <taxon>Pseudomonadati</taxon>
        <taxon>Pseudomonadota</taxon>
        <taxon>Alphaproteobacteria</taxon>
        <taxon>Hyphomicrobiales</taxon>
        <taxon>Nitrobacteraceae</taxon>
        <taxon>Bradyrhizobium</taxon>
    </lineage>
</organism>
<comment type="caution">
    <text evidence="1">The sequence shown here is derived from an EMBL/GenBank/DDBJ whole genome shotgun (WGS) entry which is preliminary data.</text>
</comment>
<reference evidence="1 2" key="1">
    <citation type="submission" date="2017-03" db="EMBL/GenBank/DDBJ databases">
        <title>Whole genome sequences of fourteen strains of Bradyrhizobium canariense and one strain of Bradyrhizobium japonicum isolated from Lupinus (Papilionoideae: Genisteae) species in Algeria.</title>
        <authorList>
            <person name="Crovadore J."/>
            <person name="Chekireb D."/>
            <person name="Brachmann A."/>
            <person name="Chablais R."/>
            <person name="Cochard B."/>
            <person name="Lefort F."/>
        </authorList>
    </citation>
    <scope>NUCLEOTIDE SEQUENCE [LARGE SCALE GENOMIC DNA]</scope>
    <source>
        <strain evidence="1 2">UBMA195</strain>
    </source>
</reference>
<dbReference type="Proteomes" id="UP000193553">
    <property type="component" value="Unassembled WGS sequence"/>
</dbReference>
<dbReference type="OrthoDB" id="8243753at2"/>
<name>A0A1X3HFC8_9BRAD</name>
<protein>
    <submittedName>
        <fullName evidence="1">Uncharacterized protein</fullName>
    </submittedName>
</protein>
<proteinExistence type="predicted"/>
<dbReference type="AlphaFoldDB" id="A0A1X3HFC8"/>
<evidence type="ECO:0000313" key="1">
    <source>
        <dbReference type="EMBL" id="OSJ18938.1"/>
    </source>
</evidence>
<accession>A0A1X3HFC8</accession>
<dbReference type="EMBL" id="NAFI01000120">
    <property type="protein sequence ID" value="OSJ18938.1"/>
    <property type="molecule type" value="Genomic_DNA"/>
</dbReference>
<evidence type="ECO:0000313" key="2">
    <source>
        <dbReference type="Proteomes" id="UP000193553"/>
    </source>
</evidence>